<dbReference type="OrthoDB" id="3685at2759"/>
<dbReference type="InterPro" id="IPR014729">
    <property type="entry name" value="Rossmann-like_a/b/a_fold"/>
</dbReference>
<keyword evidence="10" id="KW-1015">Disulfide bond</keyword>
<keyword evidence="15" id="KW-1185">Reference proteome</keyword>
<evidence type="ECO:0000256" key="4">
    <source>
        <dbReference type="ARBA" id="ARBA00022555"/>
    </source>
</evidence>
<evidence type="ECO:0000256" key="9">
    <source>
        <dbReference type="ARBA" id="ARBA00022884"/>
    </source>
</evidence>
<evidence type="ECO:0000313" key="14">
    <source>
        <dbReference type="EMBL" id="CCE82243.1"/>
    </source>
</evidence>
<dbReference type="SUPFAM" id="SSF52402">
    <property type="entry name" value="Adenine nucleotide alpha hydrolases-like"/>
    <property type="match status" value="1"/>
</dbReference>
<dbReference type="CDD" id="cd01998">
    <property type="entry name" value="MnmA_TRMU-like"/>
    <property type="match status" value="1"/>
</dbReference>
<evidence type="ECO:0000256" key="1">
    <source>
        <dbReference type="ARBA" id="ARBA00003986"/>
    </source>
</evidence>
<dbReference type="InterPro" id="IPR046885">
    <property type="entry name" value="MnmA-like_C"/>
</dbReference>
<evidence type="ECO:0000256" key="6">
    <source>
        <dbReference type="ARBA" id="ARBA00022694"/>
    </source>
</evidence>
<dbReference type="InterPro" id="IPR004506">
    <property type="entry name" value="MnmA-like"/>
</dbReference>
<evidence type="ECO:0000256" key="10">
    <source>
        <dbReference type="ARBA" id="ARBA00023157"/>
    </source>
</evidence>
<evidence type="ECO:0000256" key="5">
    <source>
        <dbReference type="ARBA" id="ARBA00022679"/>
    </source>
</evidence>
<dbReference type="InterPro" id="IPR046884">
    <property type="entry name" value="MnmA-like_central"/>
</dbReference>
<dbReference type="Pfam" id="PF20258">
    <property type="entry name" value="tRNA_Me_trans_C"/>
    <property type="match status" value="1"/>
</dbReference>
<evidence type="ECO:0000256" key="11">
    <source>
        <dbReference type="ARBA" id="ARBA00049564"/>
    </source>
</evidence>
<dbReference type="FunCoup" id="G8YBB2">
    <property type="interactions" value="609"/>
</dbReference>
<dbReference type="NCBIfam" id="NF001138">
    <property type="entry name" value="PRK00143.1"/>
    <property type="match status" value="1"/>
</dbReference>
<dbReference type="eggNOG" id="KOG2805">
    <property type="taxonomic scope" value="Eukaryota"/>
</dbReference>
<evidence type="ECO:0000256" key="3">
    <source>
        <dbReference type="ARBA" id="ARBA00011953"/>
    </source>
</evidence>
<dbReference type="EC" id="2.8.1.14" evidence="3"/>
<dbReference type="GO" id="GO:0002143">
    <property type="term" value="P:tRNA wobble position uridine thiolation"/>
    <property type="evidence" value="ECO:0007669"/>
    <property type="project" value="TreeGrafter"/>
</dbReference>
<gene>
    <name evidence="14" type="primary">Piso0_001957</name>
    <name evidence="14" type="ORF">GNLVRS01_PISO0J01593g</name>
</gene>
<comment type="catalytic activity">
    <reaction evidence="11">
        <text>5-taurinomethyluridine(34) in tRNA + S-sulfanyl-L-cysteinyl-[protein] + AH2 + ATP = 5-taurinomethyl-2-thiouridine(34) in tRNA + L-cysteinyl-[protein] + A + AMP + diphosphate + H(+)</text>
        <dbReference type="Rhea" id="RHEA:47040"/>
        <dbReference type="Rhea" id="RHEA-COMP:10131"/>
        <dbReference type="Rhea" id="RHEA-COMP:11726"/>
        <dbReference type="Rhea" id="RHEA-COMP:11732"/>
        <dbReference type="Rhea" id="RHEA-COMP:11733"/>
        <dbReference type="ChEBI" id="CHEBI:13193"/>
        <dbReference type="ChEBI" id="CHEBI:15378"/>
        <dbReference type="ChEBI" id="CHEBI:17499"/>
        <dbReference type="ChEBI" id="CHEBI:29950"/>
        <dbReference type="ChEBI" id="CHEBI:30616"/>
        <dbReference type="ChEBI" id="CHEBI:33019"/>
        <dbReference type="ChEBI" id="CHEBI:61963"/>
        <dbReference type="ChEBI" id="CHEBI:87171"/>
        <dbReference type="ChEBI" id="CHEBI:87172"/>
        <dbReference type="ChEBI" id="CHEBI:456215"/>
        <dbReference type="EC" id="2.8.1.14"/>
    </reaction>
</comment>
<evidence type="ECO:0000256" key="8">
    <source>
        <dbReference type="ARBA" id="ARBA00022840"/>
    </source>
</evidence>
<sequence length="419" mass="48905">MIQVLRPYRRFFSRSWTNRPKRYISHVLKENIDKSNIPDGYSFPSPSEDDEIIVAMSSGVDSSVCAALYASQYKKVRGIYMANWSQAAKCTEADWNDVRKVCEQLKIPCERVNFEKEYWNDVFQPMISMYEKGLTPNPDVGCNKYVKFGKMIEHLSKKFENNQKWWLVTGHYARVLKHQQDSEYHLLRGFHKQKDQSYYLSTVPSDILARVIMPMGHLEKPLVRKIAADLDLITAKKPDSQGLCFVSQEENNFRKFLNDYIEPRPGNIVTKDGKIWGRHQGLWHATIGQKSGISMPQGDPRYKGIWFVSEKRPDTNELVIVRGRDNEEFYKNGLIVKEWEWLSPIPIDLQEKVKSNRLNIQYRSLQQEEFVSSINIEQQTIDIKLHNECRAMAPGQYIVLYEGDRVLGSGILHDTYRHE</sequence>
<evidence type="ECO:0000259" key="12">
    <source>
        <dbReference type="Pfam" id="PF20258"/>
    </source>
</evidence>
<dbReference type="AlphaFoldDB" id="G8YBB2"/>
<feature type="domain" description="tRNA-specific 2-thiouridylase MnmA-like central" evidence="13">
    <location>
        <begin position="255"/>
        <end position="322"/>
    </location>
</feature>
<dbReference type="GO" id="GO:0005524">
    <property type="term" value="F:ATP binding"/>
    <property type="evidence" value="ECO:0007669"/>
    <property type="project" value="UniProtKB-KW"/>
</dbReference>
<comment type="function">
    <text evidence="1">Catalyzes the 2-thiolation of uridine at the wobble position (U34) of mitochondrial tRNA(Lys), tRNA(Glu) and tRNA(Gln). Required for the formation of 5-taurinomethyl-2-thiouridine (tm5s2U) of mitochondrial tRNA(Lys), tRNA(Glu), and tRNA(Gln) at the wobble position. ATP is required to activate the C2 atom of the wobble base.</text>
</comment>
<dbReference type="PANTHER" id="PTHR11933:SF5">
    <property type="entry name" value="MITOCHONDRIAL TRNA-SPECIFIC 2-THIOURIDYLASE 1"/>
    <property type="match status" value="1"/>
</dbReference>
<proteinExistence type="inferred from homology"/>
<keyword evidence="8" id="KW-0067">ATP-binding</keyword>
<evidence type="ECO:0000259" key="13">
    <source>
        <dbReference type="Pfam" id="PF20259"/>
    </source>
</evidence>
<keyword evidence="6" id="KW-0819">tRNA processing</keyword>
<dbReference type="EMBL" id="FO082050">
    <property type="protein sequence ID" value="CCE82243.1"/>
    <property type="molecule type" value="Genomic_DNA"/>
</dbReference>
<dbReference type="GO" id="GO:0000049">
    <property type="term" value="F:tRNA binding"/>
    <property type="evidence" value="ECO:0007669"/>
    <property type="project" value="UniProtKB-KW"/>
</dbReference>
<dbReference type="OMA" id="LFMRNWN"/>
<dbReference type="InParanoid" id="G8YBB2"/>
<evidence type="ECO:0000313" key="15">
    <source>
        <dbReference type="Proteomes" id="UP000005222"/>
    </source>
</evidence>
<comment type="similarity">
    <text evidence="2">Belongs to the MnmA/TRMU family.</text>
</comment>
<dbReference type="Pfam" id="PF03054">
    <property type="entry name" value="tRNA_Me_trans"/>
    <property type="match status" value="1"/>
</dbReference>
<dbReference type="Gene3D" id="3.40.50.620">
    <property type="entry name" value="HUPs"/>
    <property type="match status" value="1"/>
</dbReference>
<dbReference type="Gene3D" id="2.40.30.10">
    <property type="entry name" value="Translation factors"/>
    <property type="match status" value="1"/>
</dbReference>
<dbReference type="NCBIfam" id="TIGR00420">
    <property type="entry name" value="trmU"/>
    <property type="match status" value="1"/>
</dbReference>
<dbReference type="STRING" id="559304.G8YBB2"/>
<reference evidence="14 15" key="1">
    <citation type="journal article" date="2012" name="G3 (Bethesda)">
        <title>Pichia sorbitophila, an interspecies yeast hybrid reveals early steps of genome resolution following polyploidization.</title>
        <authorList>
            <person name="Leh Louis V."/>
            <person name="Despons L."/>
            <person name="Friedrich A."/>
            <person name="Martin T."/>
            <person name="Durrens P."/>
            <person name="Casaregola S."/>
            <person name="Neuveglise C."/>
            <person name="Fairhead C."/>
            <person name="Marck C."/>
            <person name="Cruz J.A."/>
            <person name="Straub M.L."/>
            <person name="Kugler V."/>
            <person name="Sacerdot C."/>
            <person name="Uzunov Z."/>
            <person name="Thierry A."/>
            <person name="Weiss S."/>
            <person name="Bleykasten C."/>
            <person name="De Montigny J."/>
            <person name="Jacques N."/>
            <person name="Jung P."/>
            <person name="Lemaire M."/>
            <person name="Mallet S."/>
            <person name="Morel G."/>
            <person name="Richard G.F."/>
            <person name="Sarkar A."/>
            <person name="Savel G."/>
            <person name="Schacherer J."/>
            <person name="Seret M.L."/>
            <person name="Talla E."/>
            <person name="Samson G."/>
            <person name="Jubin C."/>
            <person name="Poulain J."/>
            <person name="Vacherie B."/>
            <person name="Barbe V."/>
            <person name="Pelletier E."/>
            <person name="Sherman D.J."/>
            <person name="Westhof E."/>
            <person name="Weissenbach J."/>
            <person name="Baret P.V."/>
            <person name="Wincker P."/>
            <person name="Gaillardin C."/>
            <person name="Dujon B."/>
            <person name="Souciet J.L."/>
        </authorList>
    </citation>
    <scope>NUCLEOTIDE SEQUENCE [LARGE SCALE GENOMIC DNA]</scope>
    <source>
        <strain evidence="15">ATCC MYA-4447 / BCRC 22081 / CBS 7064 / NBRC 10061 / NRRL Y-12695</strain>
    </source>
</reference>
<name>G8YBB2_PICSO</name>
<dbReference type="HOGENOM" id="CLU_035188_1_0_1"/>
<dbReference type="Pfam" id="PF20259">
    <property type="entry name" value="tRNA_Me_trans_M"/>
    <property type="match status" value="1"/>
</dbReference>
<dbReference type="Gene3D" id="2.30.30.280">
    <property type="entry name" value="Adenine nucleotide alpha hydrolases-like domains"/>
    <property type="match status" value="1"/>
</dbReference>
<keyword evidence="4" id="KW-0820">tRNA-binding</keyword>
<keyword evidence="7" id="KW-0547">Nucleotide-binding</keyword>
<evidence type="ECO:0000256" key="2">
    <source>
        <dbReference type="ARBA" id="ARBA00006191"/>
    </source>
</evidence>
<dbReference type="GO" id="GO:0016783">
    <property type="term" value="F:sulfurtransferase activity"/>
    <property type="evidence" value="ECO:0007669"/>
    <property type="project" value="InterPro"/>
</dbReference>
<organism evidence="14 15">
    <name type="scientific">Pichia sorbitophila (strain ATCC MYA-4447 / BCRC 22081 / CBS 7064 / NBRC 10061 / NRRL Y-12695)</name>
    <name type="common">Hybrid yeast</name>
    <dbReference type="NCBI Taxonomy" id="559304"/>
    <lineage>
        <taxon>Eukaryota</taxon>
        <taxon>Fungi</taxon>
        <taxon>Dikarya</taxon>
        <taxon>Ascomycota</taxon>
        <taxon>Saccharomycotina</taxon>
        <taxon>Pichiomycetes</taxon>
        <taxon>Debaryomycetaceae</taxon>
        <taxon>Millerozyma</taxon>
    </lineage>
</organism>
<dbReference type="GO" id="GO:0005739">
    <property type="term" value="C:mitochondrion"/>
    <property type="evidence" value="ECO:0007669"/>
    <property type="project" value="TreeGrafter"/>
</dbReference>
<dbReference type="InterPro" id="IPR023382">
    <property type="entry name" value="MnmA-like_central_sf"/>
</dbReference>
<feature type="domain" description="tRNA-specific 2-thiouridylase MnmA-like C-terminal" evidence="12">
    <location>
        <begin position="332"/>
        <end position="411"/>
    </location>
</feature>
<dbReference type="Proteomes" id="UP000005222">
    <property type="component" value="Chromosome J"/>
</dbReference>
<dbReference type="PANTHER" id="PTHR11933">
    <property type="entry name" value="TRNA 5-METHYLAMINOMETHYL-2-THIOURIDYLATE -METHYLTRANSFERASE"/>
    <property type="match status" value="1"/>
</dbReference>
<protein>
    <recommendedName>
        <fullName evidence="3">tRNA-5-taurinomethyluridine 2-sulfurtransferase</fullName>
        <ecNumber evidence="3">2.8.1.14</ecNumber>
    </recommendedName>
</protein>
<dbReference type="FunFam" id="2.30.30.280:FF:000001">
    <property type="entry name" value="tRNA-specific 2-thiouridylase MnmA"/>
    <property type="match status" value="1"/>
</dbReference>
<keyword evidence="9" id="KW-0694">RNA-binding</keyword>
<accession>G8YBB2</accession>
<dbReference type="FunFam" id="3.40.50.620:FF:000115">
    <property type="entry name" value="tRNA-specific 2-thiouridylase MnmA"/>
    <property type="match status" value="1"/>
</dbReference>
<evidence type="ECO:0000256" key="7">
    <source>
        <dbReference type="ARBA" id="ARBA00022741"/>
    </source>
</evidence>
<keyword evidence="5" id="KW-0808">Transferase</keyword>